<dbReference type="PANTHER" id="PTHR43877:SF2">
    <property type="entry name" value="AMINOALKYLPHOSPHONATE N-ACETYLTRANSFERASE-RELATED"/>
    <property type="match status" value="1"/>
</dbReference>
<dbReference type="SUPFAM" id="SSF55729">
    <property type="entry name" value="Acyl-CoA N-acyltransferases (Nat)"/>
    <property type="match status" value="1"/>
</dbReference>
<dbReference type="RefSeq" id="XP_024737043.1">
    <property type="nucleotide sequence ID" value="XM_024883071.1"/>
</dbReference>
<dbReference type="Gene3D" id="3.40.630.30">
    <property type="match status" value="1"/>
</dbReference>
<evidence type="ECO:0000313" key="5">
    <source>
        <dbReference type="Proteomes" id="UP000235371"/>
    </source>
</evidence>
<accession>A0A2J6TAT5</accession>
<dbReference type="PROSITE" id="PS51186">
    <property type="entry name" value="GNAT"/>
    <property type="match status" value="1"/>
</dbReference>
<dbReference type="CDD" id="cd04301">
    <property type="entry name" value="NAT_SF"/>
    <property type="match status" value="1"/>
</dbReference>
<evidence type="ECO:0000313" key="4">
    <source>
        <dbReference type="EMBL" id="PMD60139.1"/>
    </source>
</evidence>
<dbReference type="AlphaFoldDB" id="A0A2J6TAT5"/>
<dbReference type="OrthoDB" id="41532at2759"/>
<protein>
    <submittedName>
        <fullName evidence="4">Acyl-CoA N-acyltransferase</fullName>
    </submittedName>
</protein>
<dbReference type="InterPro" id="IPR000182">
    <property type="entry name" value="GNAT_dom"/>
</dbReference>
<keyword evidence="2 4" id="KW-0012">Acyltransferase</keyword>
<dbReference type="Pfam" id="PF00583">
    <property type="entry name" value="Acetyltransf_1"/>
    <property type="match status" value="1"/>
</dbReference>
<dbReference type="EMBL" id="KZ613791">
    <property type="protein sequence ID" value="PMD60139.1"/>
    <property type="molecule type" value="Genomic_DNA"/>
</dbReference>
<organism evidence="4 5">
    <name type="scientific">Hyaloscypha bicolor E</name>
    <dbReference type="NCBI Taxonomy" id="1095630"/>
    <lineage>
        <taxon>Eukaryota</taxon>
        <taxon>Fungi</taxon>
        <taxon>Dikarya</taxon>
        <taxon>Ascomycota</taxon>
        <taxon>Pezizomycotina</taxon>
        <taxon>Leotiomycetes</taxon>
        <taxon>Helotiales</taxon>
        <taxon>Hyaloscyphaceae</taxon>
        <taxon>Hyaloscypha</taxon>
        <taxon>Hyaloscypha bicolor</taxon>
    </lineage>
</organism>
<dbReference type="InterPro" id="IPR050832">
    <property type="entry name" value="Bact_Acetyltransf"/>
</dbReference>
<dbReference type="InterPro" id="IPR016181">
    <property type="entry name" value="Acyl_CoA_acyltransferase"/>
</dbReference>
<gene>
    <name evidence="4" type="ORF">K444DRAFT_629562</name>
</gene>
<feature type="domain" description="N-acetyltransferase" evidence="3">
    <location>
        <begin position="144"/>
        <end position="286"/>
    </location>
</feature>
<dbReference type="GO" id="GO:0016747">
    <property type="term" value="F:acyltransferase activity, transferring groups other than amino-acyl groups"/>
    <property type="evidence" value="ECO:0007669"/>
    <property type="project" value="InterPro"/>
</dbReference>
<dbReference type="GeneID" id="36591148"/>
<evidence type="ECO:0000259" key="3">
    <source>
        <dbReference type="PROSITE" id="PS51186"/>
    </source>
</evidence>
<evidence type="ECO:0000256" key="2">
    <source>
        <dbReference type="ARBA" id="ARBA00023315"/>
    </source>
</evidence>
<sequence>MTATGLAVNSVLSREEGASYDCRGAKGYPGDPPVLAVKKHFEKKILGNLPISVIRTNTPRDFQRLYDAGVTLGNGTEEGREKSREFLMATTLITPTATPPDPSQSFKISQLTNPEEVLTHLPQLCQILQDCVDEGSSIGFLSPLSIENAEIYWKQVSELITKGNLHLFILTSEPSFQNNVSSPVESPSTSATQPTLFGTVQLVTIPKVTHFHRAEVIKLLVSPSARRLGIARKLMKHVEDFARGTGRDMLTLDTATESPAVAMYRRLGWEEWGTWGSCEWESLKLQDRRVEKDQEISQVWVDVSLNASRAASYSIHMPTTPTPIRAQPYV</sequence>
<dbReference type="PANTHER" id="PTHR43877">
    <property type="entry name" value="AMINOALKYLPHOSPHONATE N-ACETYLTRANSFERASE-RELATED-RELATED"/>
    <property type="match status" value="1"/>
</dbReference>
<keyword evidence="5" id="KW-1185">Reference proteome</keyword>
<evidence type="ECO:0000256" key="1">
    <source>
        <dbReference type="ARBA" id="ARBA00022679"/>
    </source>
</evidence>
<proteinExistence type="predicted"/>
<dbReference type="InParanoid" id="A0A2J6TAT5"/>
<dbReference type="Proteomes" id="UP000235371">
    <property type="component" value="Unassembled WGS sequence"/>
</dbReference>
<name>A0A2J6TAT5_9HELO</name>
<keyword evidence="1 4" id="KW-0808">Transferase</keyword>
<reference evidence="4 5" key="1">
    <citation type="submission" date="2016-04" db="EMBL/GenBank/DDBJ databases">
        <title>A degradative enzymes factory behind the ericoid mycorrhizal symbiosis.</title>
        <authorList>
            <consortium name="DOE Joint Genome Institute"/>
            <person name="Martino E."/>
            <person name="Morin E."/>
            <person name="Grelet G."/>
            <person name="Kuo A."/>
            <person name="Kohler A."/>
            <person name="Daghino S."/>
            <person name="Barry K."/>
            <person name="Choi C."/>
            <person name="Cichocki N."/>
            <person name="Clum A."/>
            <person name="Copeland A."/>
            <person name="Hainaut M."/>
            <person name="Haridas S."/>
            <person name="Labutti K."/>
            <person name="Lindquist E."/>
            <person name="Lipzen A."/>
            <person name="Khouja H.-R."/>
            <person name="Murat C."/>
            <person name="Ohm R."/>
            <person name="Olson A."/>
            <person name="Spatafora J."/>
            <person name="Veneault-Fourrey C."/>
            <person name="Henrissat B."/>
            <person name="Grigoriev I."/>
            <person name="Martin F."/>
            <person name="Perotto S."/>
        </authorList>
    </citation>
    <scope>NUCLEOTIDE SEQUENCE [LARGE SCALE GENOMIC DNA]</scope>
    <source>
        <strain evidence="4 5">E</strain>
    </source>
</reference>